<proteinExistence type="predicted"/>
<evidence type="ECO:0000256" key="1">
    <source>
        <dbReference type="SAM" id="MobiDB-lite"/>
    </source>
</evidence>
<sequence length="105" mass="11830">MFPAAAEASSTSSNCTSAVHSSASAAPAAEPRVSKETTSPKEEQRRRRDCSSKPGGRQRMQIWTDIHRQREKGGRVDPNVEIQILERRCVYCTEAPERTDKERER</sequence>
<feature type="compositionally biased region" description="Low complexity" evidence="1">
    <location>
        <begin position="17"/>
        <end position="29"/>
    </location>
</feature>
<feature type="compositionally biased region" description="Basic and acidic residues" evidence="1">
    <location>
        <begin position="32"/>
        <end position="51"/>
    </location>
</feature>
<evidence type="ECO:0000313" key="3">
    <source>
        <dbReference type="Proteomes" id="UP000284403"/>
    </source>
</evidence>
<feature type="region of interest" description="Disordered" evidence="1">
    <location>
        <begin position="1"/>
        <end position="74"/>
    </location>
</feature>
<evidence type="ECO:0000313" key="2">
    <source>
        <dbReference type="EMBL" id="RNF14459.1"/>
    </source>
</evidence>
<gene>
    <name evidence="2" type="ORF">Tco025E_05829</name>
</gene>
<name>A0A3R7P8J8_9TRYP</name>
<dbReference type="RefSeq" id="XP_029227156.1">
    <property type="nucleotide sequence ID" value="XM_029372719.1"/>
</dbReference>
<keyword evidence="3" id="KW-1185">Reference proteome</keyword>
<dbReference type="EMBL" id="MKKU01000363">
    <property type="protein sequence ID" value="RNF14459.1"/>
    <property type="molecule type" value="Genomic_DNA"/>
</dbReference>
<dbReference type="GeneID" id="40319440"/>
<protein>
    <submittedName>
        <fullName evidence="2">Uncharacterized protein</fullName>
    </submittedName>
</protein>
<accession>A0A3R7P8J8</accession>
<dbReference type="AlphaFoldDB" id="A0A3R7P8J8"/>
<organism evidence="2 3">
    <name type="scientific">Trypanosoma conorhini</name>
    <dbReference type="NCBI Taxonomy" id="83891"/>
    <lineage>
        <taxon>Eukaryota</taxon>
        <taxon>Discoba</taxon>
        <taxon>Euglenozoa</taxon>
        <taxon>Kinetoplastea</taxon>
        <taxon>Metakinetoplastina</taxon>
        <taxon>Trypanosomatida</taxon>
        <taxon>Trypanosomatidae</taxon>
        <taxon>Trypanosoma</taxon>
    </lineage>
</organism>
<reference evidence="2 3" key="1">
    <citation type="journal article" date="2018" name="BMC Genomics">
        <title>Genomic comparison of Trypanosoma conorhini and Trypanosoma rangeli to Trypanosoma cruzi strains of high and low virulence.</title>
        <authorList>
            <person name="Bradwell K.R."/>
            <person name="Koparde V.N."/>
            <person name="Matveyev A.V."/>
            <person name="Serrano M.G."/>
            <person name="Alves J.M."/>
            <person name="Parikh H."/>
            <person name="Huang B."/>
            <person name="Lee V."/>
            <person name="Espinosa-Alvarez O."/>
            <person name="Ortiz P.A."/>
            <person name="Costa-Martins A.G."/>
            <person name="Teixeira M.M."/>
            <person name="Buck G.A."/>
        </authorList>
    </citation>
    <scope>NUCLEOTIDE SEQUENCE [LARGE SCALE GENOMIC DNA]</scope>
    <source>
        <strain evidence="2 3">025E</strain>
    </source>
</reference>
<feature type="compositionally biased region" description="Basic and acidic residues" evidence="1">
    <location>
        <begin position="65"/>
        <end position="74"/>
    </location>
</feature>
<comment type="caution">
    <text evidence="2">The sequence shown here is derived from an EMBL/GenBank/DDBJ whole genome shotgun (WGS) entry which is preliminary data.</text>
</comment>
<dbReference type="Proteomes" id="UP000284403">
    <property type="component" value="Unassembled WGS sequence"/>
</dbReference>